<gene>
    <name evidence="2" type="ORF">GK108_05230</name>
</gene>
<dbReference type="InterPro" id="IPR000182">
    <property type="entry name" value="GNAT_dom"/>
</dbReference>
<dbReference type="RefSeq" id="WP_163943963.1">
    <property type="nucleotide sequence ID" value="NZ_JAAFZH010000002.1"/>
</dbReference>
<accession>A0A6L9L4F7</accession>
<organism evidence="2 3">
    <name type="scientific">Spirosoma terrae</name>
    <dbReference type="NCBI Taxonomy" id="1968276"/>
    <lineage>
        <taxon>Bacteria</taxon>
        <taxon>Pseudomonadati</taxon>
        <taxon>Bacteroidota</taxon>
        <taxon>Cytophagia</taxon>
        <taxon>Cytophagales</taxon>
        <taxon>Cytophagaceae</taxon>
        <taxon>Spirosoma</taxon>
    </lineage>
</organism>
<evidence type="ECO:0000313" key="3">
    <source>
        <dbReference type="Proteomes" id="UP000474175"/>
    </source>
</evidence>
<dbReference type="Proteomes" id="UP000474175">
    <property type="component" value="Unassembled WGS sequence"/>
</dbReference>
<dbReference type="Gene3D" id="3.40.630.30">
    <property type="match status" value="1"/>
</dbReference>
<dbReference type="Pfam" id="PF13302">
    <property type="entry name" value="Acetyltransf_3"/>
    <property type="match status" value="1"/>
</dbReference>
<proteinExistence type="predicted"/>
<dbReference type="InterPro" id="IPR016181">
    <property type="entry name" value="Acyl_CoA_acyltransferase"/>
</dbReference>
<sequence>MNLTHRPATLADAHLYFDWANDPITRQQSFSSDPISLETHTAWFSRKLADSTALLLVFENEAGEPVGQIRFERKPVADMPDEIIVGISVDTRFRGQGLASQVIAEGCDECRKQWGAITIHAYIKPDNQSSIRSFTKAGFTFSHESGKFGVSGQERPSLVFSKTL</sequence>
<protein>
    <submittedName>
        <fullName evidence="2">GNAT family N-acetyltransferase</fullName>
    </submittedName>
</protein>
<dbReference type="CDD" id="cd04301">
    <property type="entry name" value="NAT_SF"/>
    <property type="match status" value="1"/>
</dbReference>
<reference evidence="2 3" key="1">
    <citation type="submission" date="2020-02" db="EMBL/GenBank/DDBJ databases">
        <title>Draft genome sequence of two Spirosoma agri KCTC 52727 and Spirosoma terrae KCTC 52035.</title>
        <authorList>
            <person name="Rojas J."/>
            <person name="Ambika Manirajan B."/>
            <person name="Suarez C."/>
            <person name="Ratering S."/>
            <person name="Schnell S."/>
        </authorList>
    </citation>
    <scope>NUCLEOTIDE SEQUENCE [LARGE SCALE GENOMIC DNA]</scope>
    <source>
        <strain evidence="2 3">KCTC 52035</strain>
    </source>
</reference>
<dbReference type="GO" id="GO:0016747">
    <property type="term" value="F:acyltransferase activity, transferring groups other than amino-acyl groups"/>
    <property type="evidence" value="ECO:0007669"/>
    <property type="project" value="InterPro"/>
</dbReference>
<dbReference type="SUPFAM" id="SSF55729">
    <property type="entry name" value="Acyl-CoA N-acyltransferases (Nat)"/>
    <property type="match status" value="1"/>
</dbReference>
<name>A0A6L9L4F7_9BACT</name>
<keyword evidence="3" id="KW-1185">Reference proteome</keyword>
<dbReference type="PANTHER" id="PTHR43792:SF1">
    <property type="entry name" value="N-ACETYLTRANSFERASE DOMAIN-CONTAINING PROTEIN"/>
    <property type="match status" value="1"/>
</dbReference>
<dbReference type="PANTHER" id="PTHR43792">
    <property type="entry name" value="GNAT FAMILY, PUTATIVE (AFU_ORTHOLOGUE AFUA_3G00765)-RELATED-RELATED"/>
    <property type="match status" value="1"/>
</dbReference>
<dbReference type="AlphaFoldDB" id="A0A6L9L4F7"/>
<feature type="domain" description="N-acetyltransferase" evidence="1">
    <location>
        <begin position="3"/>
        <end position="164"/>
    </location>
</feature>
<dbReference type="EMBL" id="JAAFZH010000002">
    <property type="protein sequence ID" value="NDU94267.1"/>
    <property type="molecule type" value="Genomic_DNA"/>
</dbReference>
<keyword evidence="2" id="KW-0808">Transferase</keyword>
<comment type="caution">
    <text evidence="2">The sequence shown here is derived from an EMBL/GenBank/DDBJ whole genome shotgun (WGS) entry which is preliminary data.</text>
</comment>
<dbReference type="InterPro" id="IPR051531">
    <property type="entry name" value="N-acetyltransferase"/>
</dbReference>
<evidence type="ECO:0000313" key="2">
    <source>
        <dbReference type="EMBL" id="NDU94267.1"/>
    </source>
</evidence>
<evidence type="ECO:0000259" key="1">
    <source>
        <dbReference type="PROSITE" id="PS51186"/>
    </source>
</evidence>
<dbReference type="PROSITE" id="PS51186">
    <property type="entry name" value="GNAT"/>
    <property type="match status" value="1"/>
</dbReference>